<evidence type="ECO:0000313" key="3">
    <source>
        <dbReference type="Proteomes" id="UP000254893"/>
    </source>
</evidence>
<organism evidence="2 3">
    <name type="scientific">Sphingobacterium spiritivorum</name>
    <name type="common">Flavobacterium spiritivorum</name>
    <dbReference type="NCBI Taxonomy" id="258"/>
    <lineage>
        <taxon>Bacteria</taxon>
        <taxon>Pseudomonadati</taxon>
        <taxon>Bacteroidota</taxon>
        <taxon>Sphingobacteriia</taxon>
        <taxon>Sphingobacteriales</taxon>
        <taxon>Sphingobacteriaceae</taxon>
        <taxon>Sphingobacterium</taxon>
    </lineage>
</organism>
<sequence>MKTTVLLLALLITNSMFAQSAYEKGMANGMQLWQSGKNTEAAAQFERIAQVEKDNWIPAYYQSFITILSAFNAKDADSKMSLIKTAKTILDAYPAQNNNPEWLVLKAMNYTAELTTDPMTKAQELSPLIIATYEKAKAIAPENPRVILNLAQFQMQSKKYFHQDTSAECESIKKALHLFETQKSETAFAPSWGKEQAEQIVSSCASK</sequence>
<proteinExistence type="predicted"/>
<dbReference type="RefSeq" id="WP_115170378.1">
    <property type="nucleotide sequence ID" value="NZ_UGYW01000002.1"/>
</dbReference>
<accession>A0A380CCJ4</accession>
<gene>
    <name evidence="2" type="ORF">NCTC11388_02548</name>
</gene>
<name>A0A380CCJ4_SPHSI</name>
<evidence type="ECO:0008006" key="4">
    <source>
        <dbReference type="Google" id="ProtNLM"/>
    </source>
</evidence>
<dbReference type="Gene3D" id="1.25.40.10">
    <property type="entry name" value="Tetratricopeptide repeat domain"/>
    <property type="match status" value="1"/>
</dbReference>
<dbReference type="Proteomes" id="UP000254893">
    <property type="component" value="Unassembled WGS sequence"/>
</dbReference>
<dbReference type="SUPFAM" id="SSF48452">
    <property type="entry name" value="TPR-like"/>
    <property type="match status" value="1"/>
</dbReference>
<evidence type="ECO:0000256" key="1">
    <source>
        <dbReference type="SAM" id="SignalP"/>
    </source>
</evidence>
<protein>
    <recommendedName>
        <fullName evidence="4">Tetratricopeptide repeat protein</fullName>
    </recommendedName>
</protein>
<feature type="chain" id="PRO_5016846350" description="Tetratricopeptide repeat protein" evidence="1">
    <location>
        <begin position="21"/>
        <end position="207"/>
    </location>
</feature>
<reference evidence="2 3" key="1">
    <citation type="submission" date="2018-06" db="EMBL/GenBank/DDBJ databases">
        <authorList>
            <consortium name="Pathogen Informatics"/>
            <person name="Doyle S."/>
        </authorList>
    </citation>
    <scope>NUCLEOTIDE SEQUENCE [LARGE SCALE GENOMIC DNA]</scope>
    <source>
        <strain evidence="2 3">NCTC11388</strain>
    </source>
</reference>
<keyword evidence="1" id="KW-0732">Signal</keyword>
<dbReference type="InterPro" id="IPR011990">
    <property type="entry name" value="TPR-like_helical_dom_sf"/>
</dbReference>
<feature type="signal peptide" evidence="1">
    <location>
        <begin position="1"/>
        <end position="20"/>
    </location>
</feature>
<evidence type="ECO:0000313" key="2">
    <source>
        <dbReference type="EMBL" id="SUJ16197.1"/>
    </source>
</evidence>
<dbReference type="AlphaFoldDB" id="A0A380CCJ4"/>
<dbReference type="EMBL" id="UGYW01000002">
    <property type="protein sequence ID" value="SUJ16197.1"/>
    <property type="molecule type" value="Genomic_DNA"/>
</dbReference>